<dbReference type="AlphaFoldDB" id="M0BQP2"/>
<dbReference type="Pfam" id="PF03437">
    <property type="entry name" value="BtpA"/>
    <property type="match status" value="1"/>
</dbReference>
<keyword evidence="3" id="KW-0472">Membrane</keyword>
<feature type="transmembrane region" description="Helical" evidence="3">
    <location>
        <begin position="29"/>
        <end position="47"/>
    </location>
</feature>
<evidence type="ECO:0000256" key="3">
    <source>
        <dbReference type="SAM" id="Phobius"/>
    </source>
</evidence>
<evidence type="ECO:0000256" key="1">
    <source>
        <dbReference type="ARBA" id="ARBA00006007"/>
    </source>
</evidence>
<protein>
    <submittedName>
        <fullName evidence="4">Photosystem I assembly BtpA</fullName>
    </submittedName>
</protein>
<dbReference type="EMBL" id="AOIS01000067">
    <property type="protein sequence ID" value="ELZ13301.1"/>
    <property type="molecule type" value="Genomic_DNA"/>
</dbReference>
<gene>
    <name evidence="4" type="ORF">C477_22635</name>
</gene>
<evidence type="ECO:0000313" key="5">
    <source>
        <dbReference type="Proteomes" id="UP000011657"/>
    </source>
</evidence>
<dbReference type="Gene3D" id="3.20.20.70">
    <property type="entry name" value="Aldolase class I"/>
    <property type="match status" value="1"/>
</dbReference>
<evidence type="ECO:0000256" key="2">
    <source>
        <dbReference type="SAM" id="MobiDB-lite"/>
    </source>
</evidence>
<feature type="region of interest" description="Disordered" evidence="2">
    <location>
        <begin position="302"/>
        <end position="327"/>
    </location>
</feature>
<dbReference type="PATRIC" id="fig|1227488.3.peg.4557"/>
<dbReference type="InterPro" id="IPR005137">
    <property type="entry name" value="BtpA"/>
</dbReference>
<dbReference type="Proteomes" id="UP000011657">
    <property type="component" value="Unassembled WGS sequence"/>
</dbReference>
<dbReference type="CDD" id="cd04722">
    <property type="entry name" value="TIM_phosphate_binding"/>
    <property type="match status" value="1"/>
</dbReference>
<dbReference type="NCBIfam" id="TIGR00259">
    <property type="entry name" value="thylakoid_BtpA"/>
    <property type="match status" value="1"/>
</dbReference>
<dbReference type="PANTHER" id="PTHR21381:SF3">
    <property type="entry name" value="SGC REGION PROTEIN SGCQ-RELATED"/>
    <property type="match status" value="1"/>
</dbReference>
<dbReference type="InterPro" id="IPR013785">
    <property type="entry name" value="Aldolase_TIM"/>
</dbReference>
<comment type="caution">
    <text evidence="4">The sequence shown here is derived from an EMBL/GenBank/DDBJ whole genome shotgun (WGS) entry which is preliminary data.</text>
</comment>
<dbReference type="PANTHER" id="PTHR21381">
    <property type="entry name" value="ZGC:162297"/>
    <property type="match status" value="1"/>
</dbReference>
<reference evidence="4 5" key="1">
    <citation type="journal article" date="2014" name="PLoS Genet.">
        <title>Phylogenetically driven sequencing of extremely halophilic archaea reveals strategies for static and dynamic osmo-response.</title>
        <authorList>
            <person name="Becker E.A."/>
            <person name="Seitzer P.M."/>
            <person name="Tritt A."/>
            <person name="Larsen D."/>
            <person name="Krusor M."/>
            <person name="Yao A.I."/>
            <person name="Wu D."/>
            <person name="Madern D."/>
            <person name="Eisen J.A."/>
            <person name="Darling A.E."/>
            <person name="Facciotti M.T."/>
        </authorList>
    </citation>
    <scope>NUCLEOTIDE SEQUENCE [LARGE SCALE GENOMIC DNA]</scope>
    <source>
        <strain evidence="4 5">JCM 13891</strain>
    </source>
</reference>
<dbReference type="STRING" id="1227488.C477_22635"/>
<evidence type="ECO:0000313" key="4">
    <source>
        <dbReference type="EMBL" id="ELZ13301.1"/>
    </source>
</evidence>
<keyword evidence="3" id="KW-1133">Transmembrane helix</keyword>
<organism evidence="4 5">
    <name type="scientific">Haloterrigena salina JCM 13891</name>
    <dbReference type="NCBI Taxonomy" id="1227488"/>
    <lineage>
        <taxon>Archaea</taxon>
        <taxon>Methanobacteriati</taxon>
        <taxon>Methanobacteriota</taxon>
        <taxon>Stenosarchaea group</taxon>
        <taxon>Halobacteria</taxon>
        <taxon>Halobacteriales</taxon>
        <taxon>Natrialbaceae</taxon>
        <taxon>Haloterrigena</taxon>
    </lineage>
</organism>
<comment type="similarity">
    <text evidence="1">Belongs to the BtpA family.</text>
</comment>
<proteinExistence type="inferred from homology"/>
<accession>M0BQP2</accession>
<name>M0BQP2_9EURY</name>
<dbReference type="eggNOG" id="arCOG01982">
    <property type="taxonomic scope" value="Archaea"/>
</dbReference>
<keyword evidence="5" id="KW-1185">Reference proteome</keyword>
<sequence>MESRQNSGDATAVALEDERLTLRQRPTPLALTMSAMIYLAGGASAAMPTVTPLRTRFDADRPVIGMVHLPPLPGTPACDGDRDAVRTRALEDARRLEAGGIDGLVLENFGDAPFHPDDVPKHTVAEMTAVATEVTDAVDVPVGINVLRNDADAALSVAAAVDADFVRVNVHVGTAATDQGVLEGRAHETLRLRDRIDADVAILADVHVKHATPVGDRSIDRAALEAVERGRADGVIVSGPGTGAETALEAVERVADALSERCSDDSEPPVFVGSGVTTDTVADCFAAGADGVIVGTALKEGAETTNPVSSERVGDLVAARDADSSAD</sequence>
<feature type="compositionally biased region" description="Basic and acidic residues" evidence="2">
    <location>
        <begin position="312"/>
        <end position="327"/>
    </location>
</feature>
<dbReference type="SUPFAM" id="SSF51366">
    <property type="entry name" value="Ribulose-phoshate binding barrel"/>
    <property type="match status" value="1"/>
</dbReference>
<dbReference type="InterPro" id="IPR011060">
    <property type="entry name" value="RibuloseP-bd_barrel"/>
</dbReference>
<keyword evidence="3" id="KW-0812">Transmembrane</keyword>